<dbReference type="Gene3D" id="3.40.390.10">
    <property type="entry name" value="Collagenase (Catalytic Domain)"/>
    <property type="match status" value="1"/>
</dbReference>
<evidence type="ECO:0000256" key="3">
    <source>
        <dbReference type="ARBA" id="ARBA00022723"/>
    </source>
</evidence>
<sequence>MAYNFHKYGTNRIDSRGVSYDYDSLMHYSSTAFANRRGVRTIVGKNGRINLGQRYGLSTKDIQQARLLYCGRQPVTNPPRPTPPKPATPAPPDCSSYQDRNSWCPYWKSRGYCTNSRYSSYMNEACQKSCKCKKTVCQDTHKYCAGWIKMPGNYCTMYEPYMSVVCKKSCRKC</sequence>
<organism evidence="12 13">
    <name type="scientific">Desmophyllum pertusum</name>
    <dbReference type="NCBI Taxonomy" id="174260"/>
    <lineage>
        <taxon>Eukaryota</taxon>
        <taxon>Metazoa</taxon>
        <taxon>Cnidaria</taxon>
        <taxon>Anthozoa</taxon>
        <taxon>Hexacorallia</taxon>
        <taxon>Scleractinia</taxon>
        <taxon>Caryophylliina</taxon>
        <taxon>Caryophylliidae</taxon>
        <taxon>Desmophyllum</taxon>
    </lineage>
</organism>
<accession>A0A9X0CDR1</accession>
<evidence type="ECO:0000256" key="1">
    <source>
        <dbReference type="ARBA" id="ARBA00022656"/>
    </source>
</evidence>
<dbReference type="Pfam" id="PF01549">
    <property type="entry name" value="ShK"/>
    <property type="match status" value="2"/>
</dbReference>
<keyword evidence="5 8" id="KW-0862">Zinc</keyword>
<evidence type="ECO:0000256" key="2">
    <source>
        <dbReference type="ARBA" id="ARBA00022670"/>
    </source>
</evidence>
<dbReference type="PROSITE" id="PS51864">
    <property type="entry name" value="ASTACIN"/>
    <property type="match status" value="1"/>
</dbReference>
<dbReference type="OrthoDB" id="291007at2759"/>
<evidence type="ECO:0000256" key="7">
    <source>
        <dbReference type="PROSITE-ProRule" id="PRU01005"/>
    </source>
</evidence>
<comment type="cofactor">
    <cofactor evidence="8">
        <name>Zn(2+)</name>
        <dbReference type="ChEBI" id="CHEBI:29105"/>
    </cofactor>
    <text evidence="8">Binds 1 zinc ion per subunit.</text>
</comment>
<dbReference type="GO" id="GO:0004222">
    <property type="term" value="F:metalloendopeptidase activity"/>
    <property type="evidence" value="ECO:0007669"/>
    <property type="project" value="UniProtKB-UniRule"/>
</dbReference>
<feature type="domain" description="Peptidase M12A" evidence="11">
    <location>
        <begin position="1"/>
        <end position="71"/>
    </location>
</feature>
<dbReference type="EMBL" id="MU827800">
    <property type="protein sequence ID" value="KAJ7327741.1"/>
    <property type="molecule type" value="Genomic_DNA"/>
</dbReference>
<protein>
    <recommendedName>
        <fullName evidence="8">Metalloendopeptidase</fullName>
        <ecNumber evidence="8">3.4.24.-</ecNumber>
    </recommendedName>
</protein>
<feature type="domain" description="ShKT" evidence="10">
    <location>
        <begin position="94"/>
        <end position="132"/>
    </location>
</feature>
<gene>
    <name evidence="12" type="ORF">OS493_026619</name>
</gene>
<dbReference type="GO" id="GO:0006508">
    <property type="term" value="P:proteolysis"/>
    <property type="evidence" value="ECO:0007669"/>
    <property type="project" value="UniProtKB-KW"/>
</dbReference>
<keyword evidence="4 8" id="KW-0378">Hydrolase</keyword>
<evidence type="ECO:0000256" key="4">
    <source>
        <dbReference type="ARBA" id="ARBA00022801"/>
    </source>
</evidence>
<feature type="compositionally biased region" description="Pro residues" evidence="9">
    <location>
        <begin position="76"/>
        <end position="92"/>
    </location>
</feature>
<dbReference type="PANTHER" id="PTHR10127:SF780">
    <property type="entry name" value="METALLOENDOPEPTIDASE"/>
    <property type="match status" value="1"/>
</dbReference>
<dbReference type="PRINTS" id="PR00480">
    <property type="entry name" value="ASTACIN"/>
</dbReference>
<evidence type="ECO:0000256" key="9">
    <source>
        <dbReference type="SAM" id="MobiDB-lite"/>
    </source>
</evidence>
<dbReference type="PROSITE" id="PS51670">
    <property type="entry name" value="SHKT"/>
    <property type="match status" value="2"/>
</dbReference>
<feature type="region of interest" description="Disordered" evidence="9">
    <location>
        <begin position="75"/>
        <end position="95"/>
    </location>
</feature>
<evidence type="ECO:0000256" key="6">
    <source>
        <dbReference type="ARBA" id="ARBA00023049"/>
    </source>
</evidence>
<keyword evidence="1" id="KW-0800">Toxin</keyword>
<evidence type="ECO:0000256" key="5">
    <source>
        <dbReference type="ARBA" id="ARBA00022833"/>
    </source>
</evidence>
<dbReference type="GO" id="GO:0046872">
    <property type="term" value="F:metal ion binding"/>
    <property type="evidence" value="ECO:0007669"/>
    <property type="project" value="UniProtKB-KW"/>
</dbReference>
<dbReference type="PANTHER" id="PTHR10127">
    <property type="entry name" value="DISCOIDIN, CUB, EGF, LAMININ , AND ZINC METALLOPROTEASE DOMAIN CONTAINING"/>
    <property type="match status" value="1"/>
</dbReference>
<dbReference type="InterPro" id="IPR024079">
    <property type="entry name" value="MetalloPept_cat_dom_sf"/>
</dbReference>
<dbReference type="AlphaFoldDB" id="A0A9X0CDR1"/>
<dbReference type="EC" id="3.4.24.-" evidence="8"/>
<comment type="caution">
    <text evidence="7">Lacks conserved residue(s) required for the propagation of feature annotation.</text>
</comment>
<evidence type="ECO:0000313" key="13">
    <source>
        <dbReference type="Proteomes" id="UP001163046"/>
    </source>
</evidence>
<keyword evidence="3 8" id="KW-0479">Metal-binding</keyword>
<keyword evidence="2 8" id="KW-0645">Protease</keyword>
<evidence type="ECO:0000313" key="12">
    <source>
        <dbReference type="EMBL" id="KAJ7327741.1"/>
    </source>
</evidence>
<dbReference type="GO" id="GO:0090729">
    <property type="term" value="F:toxin activity"/>
    <property type="evidence" value="ECO:0007669"/>
    <property type="project" value="UniProtKB-KW"/>
</dbReference>
<dbReference type="Gene3D" id="1.10.10.1940">
    <property type="match status" value="1"/>
</dbReference>
<dbReference type="InterPro" id="IPR003582">
    <property type="entry name" value="ShKT_dom"/>
</dbReference>
<evidence type="ECO:0000259" key="11">
    <source>
        <dbReference type="PROSITE" id="PS51864"/>
    </source>
</evidence>
<reference evidence="12" key="1">
    <citation type="submission" date="2023-01" db="EMBL/GenBank/DDBJ databases">
        <title>Genome assembly of the deep-sea coral Lophelia pertusa.</title>
        <authorList>
            <person name="Herrera S."/>
            <person name="Cordes E."/>
        </authorList>
    </citation>
    <scope>NUCLEOTIDE SEQUENCE</scope>
    <source>
        <strain evidence="12">USNM1676648</strain>
        <tissue evidence="12">Polyp</tissue>
    </source>
</reference>
<keyword evidence="6 8" id="KW-0482">Metalloprotease</keyword>
<dbReference type="InterPro" id="IPR001506">
    <property type="entry name" value="Peptidase_M12A"/>
</dbReference>
<evidence type="ECO:0000256" key="8">
    <source>
        <dbReference type="RuleBase" id="RU361183"/>
    </source>
</evidence>
<dbReference type="SUPFAM" id="SSF55486">
    <property type="entry name" value="Metalloproteases ('zincins'), catalytic domain"/>
    <property type="match status" value="1"/>
</dbReference>
<feature type="domain" description="ShKT" evidence="10">
    <location>
        <begin position="137"/>
        <end position="173"/>
    </location>
</feature>
<dbReference type="Proteomes" id="UP001163046">
    <property type="component" value="Unassembled WGS sequence"/>
</dbReference>
<comment type="caution">
    <text evidence="12">The sequence shown here is derived from an EMBL/GenBank/DDBJ whole genome shotgun (WGS) entry which is preliminary data.</text>
</comment>
<evidence type="ECO:0000259" key="10">
    <source>
        <dbReference type="PROSITE" id="PS51670"/>
    </source>
</evidence>
<dbReference type="SMART" id="SM00254">
    <property type="entry name" value="ShKT"/>
    <property type="match status" value="2"/>
</dbReference>
<proteinExistence type="predicted"/>
<name>A0A9X0CDR1_9CNID</name>
<keyword evidence="13" id="KW-1185">Reference proteome</keyword>
<dbReference type="Pfam" id="PF01400">
    <property type="entry name" value="Astacin"/>
    <property type="match status" value="1"/>
</dbReference>